<protein>
    <submittedName>
        <fullName evidence="1">Uncharacterized protein</fullName>
    </submittedName>
</protein>
<comment type="caution">
    <text evidence="1">The sequence shown here is derived from an EMBL/GenBank/DDBJ whole genome shotgun (WGS) entry which is preliminary data.</text>
</comment>
<evidence type="ECO:0000313" key="1">
    <source>
        <dbReference type="EMBL" id="TXJ61197.1"/>
    </source>
</evidence>
<dbReference type="GeneID" id="61066242"/>
<evidence type="ECO:0000313" key="2">
    <source>
        <dbReference type="Proteomes" id="UP000322188"/>
    </source>
</evidence>
<dbReference type="EMBL" id="SAYK01000003">
    <property type="protein sequence ID" value="TXJ61197.1"/>
    <property type="molecule type" value="Genomic_DNA"/>
</dbReference>
<dbReference type="RefSeq" id="WP_147559894.1">
    <property type="nucleotide sequence ID" value="NZ_SAYK01000003.1"/>
</dbReference>
<sequence length="134" mass="14936">MKNICILFLFVIITYIIACSSPVANIPTKRAGYYIGIQATLQKRALILQIETSGAINMWYNDTNNISNLPTTKPANPFSVKAENIKGVDPSYSYQNEQGAGTLTFIGDKKVIVTFRKLVPDYYGFEETCTNQNP</sequence>
<gene>
    <name evidence="1" type="ORF">EPJ74_02885</name>
</gene>
<organism evidence="1 2">
    <name type="scientific">Brachyspira aalborgi</name>
    <dbReference type="NCBI Taxonomy" id="29522"/>
    <lineage>
        <taxon>Bacteria</taxon>
        <taxon>Pseudomonadati</taxon>
        <taxon>Spirochaetota</taxon>
        <taxon>Spirochaetia</taxon>
        <taxon>Brachyspirales</taxon>
        <taxon>Brachyspiraceae</taxon>
        <taxon>Brachyspira</taxon>
    </lineage>
</organism>
<proteinExistence type="predicted"/>
<accession>A0A5C8GH09</accession>
<dbReference type="AlphaFoldDB" id="A0A5C8GH09"/>
<name>A0A5C8GH09_9SPIR</name>
<reference evidence="1 2" key="1">
    <citation type="journal article" date="1992" name="Lakartidningen">
        <title>[Penicillin V and not amoxicillin is the first choice preparation in acute otitis].</title>
        <authorList>
            <person name="Kamme C."/>
            <person name="Lundgren K."/>
            <person name="Prellner K."/>
        </authorList>
    </citation>
    <scope>NUCLEOTIDE SEQUENCE [LARGE SCALE GENOMIC DNA]</scope>
    <source>
        <strain evidence="1 2">PC2022III</strain>
    </source>
</reference>
<dbReference type="Proteomes" id="UP000322188">
    <property type="component" value="Unassembled WGS sequence"/>
</dbReference>